<gene>
    <name evidence="2" type="ORF">SDC9_136708</name>
</gene>
<evidence type="ECO:0000259" key="1">
    <source>
        <dbReference type="Pfam" id="PF20613"/>
    </source>
</evidence>
<organism evidence="2">
    <name type="scientific">bioreactor metagenome</name>
    <dbReference type="NCBI Taxonomy" id="1076179"/>
    <lineage>
        <taxon>unclassified sequences</taxon>
        <taxon>metagenomes</taxon>
        <taxon>ecological metagenomes</taxon>
    </lineage>
</organism>
<dbReference type="EMBL" id="VSSQ01037000">
    <property type="protein sequence ID" value="MPM89596.1"/>
    <property type="molecule type" value="Genomic_DNA"/>
</dbReference>
<comment type="caution">
    <text evidence="2">The sequence shown here is derived from an EMBL/GenBank/DDBJ whole genome shotgun (WGS) entry which is preliminary data.</text>
</comment>
<evidence type="ECO:0000313" key="2">
    <source>
        <dbReference type="EMBL" id="MPM89596.1"/>
    </source>
</evidence>
<sequence length="203" mass="23401">MQTLTSIQTAYLQYQTGDSPVLLLCSDMQDYVCKHALNGNAVNLICEYVAASFLKVWELSVPDFCFINVNYEHMKQFAIPKHHVDKTCFGSKFNKNFVELTWFNDEPGFKKMDVVQEQKLNILKIGLFDIWLANEDRNFNNLNLLLDVSNGYNLVPIDHGAILNTRLLDSAISILTETECVTNTDLMRHLHPKRDFNKMFISE</sequence>
<dbReference type="Gene3D" id="1.10.1070.20">
    <property type="match status" value="1"/>
</dbReference>
<dbReference type="Pfam" id="PF20613">
    <property type="entry name" value="HipA_2"/>
    <property type="match status" value="1"/>
</dbReference>
<accession>A0A645DJW2</accession>
<reference evidence="2" key="1">
    <citation type="submission" date="2019-08" db="EMBL/GenBank/DDBJ databases">
        <authorList>
            <person name="Kucharzyk K."/>
            <person name="Murdoch R.W."/>
            <person name="Higgins S."/>
            <person name="Loffler F."/>
        </authorList>
    </citation>
    <scope>NUCLEOTIDE SEQUENCE</scope>
</reference>
<feature type="domain" description="HipA-like kinase" evidence="1">
    <location>
        <begin position="19"/>
        <end position="161"/>
    </location>
</feature>
<proteinExistence type="predicted"/>
<dbReference type="InterPro" id="IPR046748">
    <property type="entry name" value="HipA_2"/>
</dbReference>
<name>A0A645DJW2_9ZZZZ</name>
<protein>
    <recommendedName>
        <fullName evidence="1">HipA-like kinase domain-containing protein</fullName>
    </recommendedName>
</protein>
<dbReference type="AlphaFoldDB" id="A0A645DJW2"/>